<dbReference type="InterPro" id="IPR011600">
    <property type="entry name" value="Pept_C14_caspase"/>
</dbReference>
<dbReference type="PANTHER" id="PTHR22576:SF37">
    <property type="entry name" value="MUCOSA-ASSOCIATED LYMPHOID TISSUE LYMPHOMA TRANSLOCATION PROTEIN 1"/>
    <property type="match status" value="1"/>
</dbReference>
<dbReference type="KEGG" id="thas:C6Y53_13385"/>
<dbReference type="Gene3D" id="1.25.40.10">
    <property type="entry name" value="Tetratricopeptide repeat domain"/>
    <property type="match status" value="1"/>
</dbReference>
<evidence type="ECO:0000256" key="2">
    <source>
        <dbReference type="SAM" id="SignalP"/>
    </source>
</evidence>
<dbReference type="InterPro" id="IPR011990">
    <property type="entry name" value="TPR-like_helical_dom_sf"/>
</dbReference>
<accession>A0A2S0MRV8</accession>
<dbReference type="Gene3D" id="3.40.50.1460">
    <property type="match status" value="1"/>
</dbReference>
<gene>
    <name evidence="4" type="ORF">C6Y53_13385</name>
</gene>
<evidence type="ECO:0000313" key="5">
    <source>
        <dbReference type="Proteomes" id="UP000237655"/>
    </source>
</evidence>
<keyword evidence="2" id="KW-0732">Signal</keyword>
<dbReference type="SUPFAM" id="SSF52129">
    <property type="entry name" value="Caspase-like"/>
    <property type="match status" value="1"/>
</dbReference>
<dbReference type="AlphaFoldDB" id="A0A2S0MRV8"/>
<dbReference type="InterPro" id="IPR029030">
    <property type="entry name" value="Caspase-like_dom_sf"/>
</dbReference>
<evidence type="ECO:0000259" key="3">
    <source>
        <dbReference type="PROSITE" id="PS50208"/>
    </source>
</evidence>
<organism evidence="4 5">
    <name type="scientific">Pukyongiella litopenaei</name>
    <dbReference type="NCBI Taxonomy" id="2605946"/>
    <lineage>
        <taxon>Bacteria</taxon>
        <taxon>Pseudomonadati</taxon>
        <taxon>Pseudomonadota</taxon>
        <taxon>Alphaproteobacteria</taxon>
        <taxon>Rhodobacterales</taxon>
        <taxon>Paracoccaceae</taxon>
        <taxon>Pukyongiella</taxon>
    </lineage>
</organism>
<dbReference type="Pfam" id="PF00656">
    <property type="entry name" value="Peptidase_C14"/>
    <property type="match status" value="1"/>
</dbReference>
<evidence type="ECO:0000256" key="1">
    <source>
        <dbReference type="SAM" id="MobiDB-lite"/>
    </source>
</evidence>
<dbReference type="Proteomes" id="UP000237655">
    <property type="component" value="Chromosome"/>
</dbReference>
<dbReference type="Pfam" id="PF08238">
    <property type="entry name" value="Sel1"/>
    <property type="match status" value="4"/>
</dbReference>
<dbReference type="SUPFAM" id="SSF81901">
    <property type="entry name" value="HCP-like"/>
    <property type="match status" value="2"/>
</dbReference>
<feature type="chain" id="PRO_5015478459" evidence="2">
    <location>
        <begin position="31"/>
        <end position="789"/>
    </location>
</feature>
<feature type="signal peptide" evidence="2">
    <location>
        <begin position="1"/>
        <end position="30"/>
    </location>
</feature>
<feature type="region of interest" description="Disordered" evidence="1">
    <location>
        <begin position="274"/>
        <end position="299"/>
    </location>
</feature>
<dbReference type="GO" id="GO:0004197">
    <property type="term" value="F:cysteine-type endopeptidase activity"/>
    <property type="evidence" value="ECO:0007669"/>
    <property type="project" value="InterPro"/>
</dbReference>
<name>A0A2S0MRV8_9RHOB</name>
<keyword evidence="5" id="KW-1185">Reference proteome</keyword>
<protein>
    <submittedName>
        <fullName evidence="4">Peptidase C14, caspase catalytic subunit p20</fullName>
    </submittedName>
</protein>
<proteinExistence type="predicted"/>
<dbReference type="InterPro" id="IPR052039">
    <property type="entry name" value="Caspase-related_regulators"/>
</dbReference>
<dbReference type="InterPro" id="IPR006597">
    <property type="entry name" value="Sel1-like"/>
</dbReference>
<feature type="domain" description="Caspase family p20" evidence="3">
    <location>
        <begin position="40"/>
        <end position="117"/>
    </location>
</feature>
<feature type="compositionally biased region" description="Low complexity" evidence="1">
    <location>
        <begin position="276"/>
        <end position="299"/>
    </location>
</feature>
<dbReference type="PROSITE" id="PS50208">
    <property type="entry name" value="CASPASE_P20"/>
    <property type="match status" value="1"/>
</dbReference>
<evidence type="ECO:0000313" key="4">
    <source>
        <dbReference type="EMBL" id="AVO38586.1"/>
    </source>
</evidence>
<dbReference type="EMBL" id="CP027665">
    <property type="protein sequence ID" value="AVO38586.1"/>
    <property type="molecule type" value="Genomic_DNA"/>
</dbReference>
<dbReference type="InterPro" id="IPR001309">
    <property type="entry name" value="Pept_C14_p20"/>
</dbReference>
<reference evidence="5" key="1">
    <citation type="submission" date="2018-03" db="EMBL/GenBank/DDBJ databases">
        <title>Genomic analysis of the strain SH-1 isolated from shrimp intestine.</title>
        <authorList>
            <person name="Kim Y.-S."/>
            <person name="Kim S.-E."/>
            <person name="Kim K.-H."/>
        </authorList>
    </citation>
    <scope>NUCLEOTIDE SEQUENCE [LARGE SCALE GENOMIC DNA]</scope>
    <source>
        <strain evidence="5">SH-1</strain>
    </source>
</reference>
<dbReference type="PANTHER" id="PTHR22576">
    <property type="entry name" value="MUCOSA ASSOCIATED LYMPHOID TISSUE LYMPHOMA TRANSLOCATION PROTEIN 1/PARACASPASE"/>
    <property type="match status" value="1"/>
</dbReference>
<dbReference type="SMART" id="SM00671">
    <property type="entry name" value="SEL1"/>
    <property type="match status" value="5"/>
</dbReference>
<dbReference type="GO" id="GO:0006508">
    <property type="term" value="P:proteolysis"/>
    <property type="evidence" value="ECO:0007669"/>
    <property type="project" value="InterPro"/>
</dbReference>
<sequence length="789" mass="85345">MTIGHRMNRFRGAAAAVALIGLTHIFPAGAGAEAPGTAAHPKIAIVIGNQDYENVADLGNARKDAEDIAALLREFRFNVFDGFDLEKREFEELLRTAVLNIPQNADVVFYYAGHGIQIGRRNYLLPVDAKFESIYDVPLETMTLDRVIDTLAARGAAHLAILDSCRDNPFENIRLAADLDANLFETRVGFDVFRTPINSIVAYSTSPGATAMDGEIGQNSPYTSAVLSIAREAPTENIQQLFPLIRERVHTATEGRQVPWESSTLVRPFHLAQLTPDATPDPASDATPDPASDATPDPVADAAPVAVSYAGRFDRAVSLDAAIAAELGQPIGAARLVEAPANGVVALNDPERDGMVTYAPEIADIRALDVTDRSMSDRFTIEVTPGSGPSRLVSVALELTLDACDLEAGDTLDLDGVGVFRLPNELDLRRGLPICEAALQRDPDVVRFRYQLGRLQQAARQFDAAYDNFRAAADAGHMRAKHALSVLLDTDRLDRDVTGIPHDPELALALLEEGVAQQDPYALHRLGKRLMREGETETERKRGFELLERAVELGHTFSMNELGVYFLTRDTDHYIPERGMRYLRASELREDIYGYNNLGFVALHGLDGNPTDYDRALGYFQAASEGGHPTAPANIARMILRGQVGGRDTVEALRWYDLALERGDGWGGANGAIIIGKGDVPGRGPADAAVRAAKAVGLTDEGAAKKARETLQSLPAEAVNRAMQMVLNEVGQTVAVDGQIGPATLGALEAASAEYGMQVPSAARSDPTARLLQAARVYWAMNPVRLDLF</sequence>